<dbReference type="AlphaFoldDB" id="E9HRY4"/>
<dbReference type="HOGENOM" id="CLU_570198_0_0_1"/>
<dbReference type="KEGG" id="dpx:DAPPUDRAFT_117225"/>
<feature type="compositionally biased region" description="Polar residues" evidence="1">
    <location>
        <begin position="115"/>
        <end position="126"/>
    </location>
</feature>
<organism evidence="2 3">
    <name type="scientific">Daphnia pulex</name>
    <name type="common">Water flea</name>
    <dbReference type="NCBI Taxonomy" id="6669"/>
    <lineage>
        <taxon>Eukaryota</taxon>
        <taxon>Metazoa</taxon>
        <taxon>Ecdysozoa</taxon>
        <taxon>Arthropoda</taxon>
        <taxon>Crustacea</taxon>
        <taxon>Branchiopoda</taxon>
        <taxon>Diplostraca</taxon>
        <taxon>Cladocera</taxon>
        <taxon>Anomopoda</taxon>
        <taxon>Daphniidae</taxon>
        <taxon>Daphnia</taxon>
    </lineage>
</organism>
<feature type="compositionally biased region" description="Polar residues" evidence="1">
    <location>
        <begin position="434"/>
        <end position="443"/>
    </location>
</feature>
<feature type="region of interest" description="Disordered" evidence="1">
    <location>
        <begin position="276"/>
        <end position="295"/>
    </location>
</feature>
<feature type="region of interest" description="Disordered" evidence="1">
    <location>
        <begin position="115"/>
        <end position="147"/>
    </location>
</feature>
<protein>
    <submittedName>
        <fullName evidence="2">Uncharacterized protein</fullName>
    </submittedName>
</protein>
<feature type="region of interest" description="Disordered" evidence="1">
    <location>
        <begin position="363"/>
        <end position="443"/>
    </location>
</feature>
<dbReference type="PANTHER" id="PTHR34153">
    <property type="entry name" value="SI:CH211-262H13.3-RELATED-RELATED"/>
    <property type="match status" value="1"/>
</dbReference>
<evidence type="ECO:0000313" key="3">
    <source>
        <dbReference type="Proteomes" id="UP000000305"/>
    </source>
</evidence>
<keyword evidence="3" id="KW-1185">Reference proteome</keyword>
<feature type="compositionally biased region" description="Polar residues" evidence="1">
    <location>
        <begin position="50"/>
        <end position="59"/>
    </location>
</feature>
<dbReference type="PANTHER" id="PTHR34153:SF2">
    <property type="entry name" value="SI:CH211-262H13.3-RELATED"/>
    <property type="match status" value="1"/>
</dbReference>
<proteinExistence type="predicted"/>
<dbReference type="InParanoid" id="E9HRY4"/>
<reference evidence="2 3" key="1">
    <citation type="journal article" date="2011" name="Science">
        <title>The ecoresponsive genome of Daphnia pulex.</title>
        <authorList>
            <person name="Colbourne J.K."/>
            <person name="Pfrender M.E."/>
            <person name="Gilbert D."/>
            <person name="Thomas W.K."/>
            <person name="Tucker A."/>
            <person name="Oakley T.H."/>
            <person name="Tokishita S."/>
            <person name="Aerts A."/>
            <person name="Arnold G.J."/>
            <person name="Basu M.K."/>
            <person name="Bauer D.J."/>
            <person name="Caceres C.E."/>
            <person name="Carmel L."/>
            <person name="Casola C."/>
            <person name="Choi J.H."/>
            <person name="Detter J.C."/>
            <person name="Dong Q."/>
            <person name="Dusheyko S."/>
            <person name="Eads B.D."/>
            <person name="Frohlich T."/>
            <person name="Geiler-Samerotte K.A."/>
            <person name="Gerlach D."/>
            <person name="Hatcher P."/>
            <person name="Jogdeo S."/>
            <person name="Krijgsveld J."/>
            <person name="Kriventseva E.V."/>
            <person name="Kultz D."/>
            <person name="Laforsch C."/>
            <person name="Lindquist E."/>
            <person name="Lopez J."/>
            <person name="Manak J.R."/>
            <person name="Muller J."/>
            <person name="Pangilinan J."/>
            <person name="Patwardhan R.P."/>
            <person name="Pitluck S."/>
            <person name="Pritham E.J."/>
            <person name="Rechtsteiner A."/>
            <person name="Rho M."/>
            <person name="Rogozin I.B."/>
            <person name="Sakarya O."/>
            <person name="Salamov A."/>
            <person name="Schaack S."/>
            <person name="Shapiro H."/>
            <person name="Shiga Y."/>
            <person name="Skalitzky C."/>
            <person name="Smith Z."/>
            <person name="Souvorov A."/>
            <person name="Sung W."/>
            <person name="Tang Z."/>
            <person name="Tsuchiya D."/>
            <person name="Tu H."/>
            <person name="Vos H."/>
            <person name="Wang M."/>
            <person name="Wolf Y.I."/>
            <person name="Yamagata H."/>
            <person name="Yamada T."/>
            <person name="Ye Y."/>
            <person name="Shaw J.R."/>
            <person name="Andrews J."/>
            <person name="Crease T.J."/>
            <person name="Tang H."/>
            <person name="Lucas S.M."/>
            <person name="Robertson H.M."/>
            <person name="Bork P."/>
            <person name="Koonin E.V."/>
            <person name="Zdobnov E.M."/>
            <person name="Grigoriev I.V."/>
            <person name="Lynch M."/>
            <person name="Boore J.L."/>
        </authorList>
    </citation>
    <scope>NUCLEOTIDE SEQUENCE [LARGE SCALE GENOMIC DNA]</scope>
</reference>
<accession>E9HRY4</accession>
<dbReference type="EMBL" id="GL732742">
    <property type="protein sequence ID" value="EFX65500.1"/>
    <property type="molecule type" value="Genomic_DNA"/>
</dbReference>
<gene>
    <name evidence="2" type="ORF">DAPPUDRAFT_117225</name>
</gene>
<feature type="compositionally biased region" description="Acidic residues" evidence="1">
    <location>
        <begin position="284"/>
        <end position="293"/>
    </location>
</feature>
<name>E9HRY4_DAPPU</name>
<sequence>MDVMTECRPANSSSCSDLAALDHTRNSISLLQSQDSTPKRNRDDEFLQFDTGSTHSATGSAKHGVGALSRRSVSQNHRAADSSYGVVPHNDSGSLNVQDLETTLALFKNRVAVSQNRKAVSSNRGNVSRYDEAGSSNSDSGFRNGVNRSLDRNSLSVNRATDSTRGTTPAIGSFHRIHPYFRGFGGCFRNTVEKNLDLPLKEVENVSALNTALIDIDLSVNLSGVLIEVLGHVSYESTLAKSIMDYIFTRELCCKVQWKGRSGRISKRVHSAIVDANTDKEDSSESDSEEDEQLPSLPASLQISSFQHNYVATFSQPQSYAIAGPSSVHSFPGAGSSSVQSNAIAGPSVSSFPPNAGPSSALSYPISGSSSTQSYSVAGPSSEHNYPGAGPSPLDRYPTAGPSSVHHYSTAGSTIEHDDSTSFSSSVPSYPTAGPSSLITSQGQPEFEDVVRHNNTVFQTHVKNWLRHAPARASNLTEE</sequence>
<feature type="compositionally biased region" description="Polar residues" evidence="1">
    <location>
        <begin position="363"/>
        <end position="376"/>
    </location>
</feature>
<feature type="region of interest" description="Disordered" evidence="1">
    <location>
        <begin position="50"/>
        <end position="93"/>
    </location>
</feature>
<evidence type="ECO:0000256" key="1">
    <source>
        <dbReference type="SAM" id="MobiDB-lite"/>
    </source>
</evidence>
<dbReference type="OrthoDB" id="6349245at2759"/>
<dbReference type="Proteomes" id="UP000000305">
    <property type="component" value="Unassembled WGS sequence"/>
</dbReference>
<evidence type="ECO:0000313" key="2">
    <source>
        <dbReference type="EMBL" id="EFX65500.1"/>
    </source>
</evidence>